<dbReference type="PROSITE" id="PS51782">
    <property type="entry name" value="LYSM"/>
    <property type="match status" value="1"/>
</dbReference>
<evidence type="ECO:0000313" key="7">
    <source>
        <dbReference type="EMBL" id="CUX97059.1"/>
    </source>
</evidence>
<dbReference type="NCBIfam" id="NF008123">
    <property type="entry name" value="PRK10871.1"/>
    <property type="match status" value="1"/>
</dbReference>
<dbReference type="Pfam" id="PF01551">
    <property type="entry name" value="Peptidase_M23"/>
    <property type="match status" value="1"/>
</dbReference>
<evidence type="ECO:0000256" key="2">
    <source>
        <dbReference type="ARBA" id="ARBA00037728"/>
    </source>
</evidence>
<dbReference type="Gene3D" id="2.70.70.10">
    <property type="entry name" value="Glucose Permease (Domain IIA)"/>
    <property type="match status" value="1"/>
</dbReference>
<dbReference type="GO" id="GO:0009279">
    <property type="term" value="C:cell outer membrane"/>
    <property type="evidence" value="ECO:0007669"/>
    <property type="project" value="TreeGrafter"/>
</dbReference>
<dbReference type="KEGG" id="hed:TPER_HE00113"/>
<dbReference type="GO" id="GO:0004222">
    <property type="term" value="F:metalloendopeptidase activity"/>
    <property type="evidence" value="ECO:0007669"/>
    <property type="project" value="TreeGrafter"/>
</dbReference>
<name>A0A143WT97_9ENTR</name>
<feature type="domain" description="LysM" evidence="6">
    <location>
        <begin position="90"/>
        <end position="134"/>
    </location>
</feature>
<keyword evidence="8" id="KW-1185">Reference proteome</keyword>
<sequence length="318" mass="35354" precursor="true">MKSLKCAWRRITVCAMVSIAMAGCTTNQTGLPPTIRSVGSNFTVKCDQKIGHTYNMAAVNSGTQVKIYPKGRIIYNRRYKNIQQGSYYGITYQVKWSDTLFYIAWITGNDYLDLARRNNIMKPYSLNVGQTLYVRTCTTSIPAKVQLTKLIVDYYKHNIHADKQSEEKMFTTTNGTVVTRTTTAPSALKDTGNTAIIGWRWPTNGKMIDNCSTAEGGNKGVDISGSRGQPILATASGRVVYTGNALRGYGNLIIIKHNDNYLSAYAHNDTLLVHEQQEVKVGQKISTMGSTGTIKTKLHFEIHYKGKSVNPLSYLPPR</sequence>
<evidence type="ECO:0000259" key="6">
    <source>
        <dbReference type="PROSITE" id="PS51782"/>
    </source>
</evidence>
<keyword evidence="5" id="KW-0732">Signal</keyword>
<dbReference type="GO" id="GO:0005886">
    <property type="term" value="C:plasma membrane"/>
    <property type="evidence" value="ECO:0007669"/>
    <property type="project" value="UniProtKB-SubCell"/>
</dbReference>
<evidence type="ECO:0000256" key="3">
    <source>
        <dbReference type="ARBA" id="ARBA00038420"/>
    </source>
</evidence>
<dbReference type="PANTHER" id="PTHR21666">
    <property type="entry name" value="PEPTIDASE-RELATED"/>
    <property type="match status" value="1"/>
</dbReference>
<proteinExistence type="inferred from homology"/>
<evidence type="ECO:0000313" key="8">
    <source>
        <dbReference type="Proteomes" id="UP000095477"/>
    </source>
</evidence>
<dbReference type="InterPro" id="IPR036779">
    <property type="entry name" value="LysM_dom_sf"/>
</dbReference>
<dbReference type="SUPFAM" id="SSF51261">
    <property type="entry name" value="Duplicated hybrid motif"/>
    <property type="match status" value="1"/>
</dbReference>
<feature type="signal peptide" evidence="5">
    <location>
        <begin position="1"/>
        <end position="22"/>
    </location>
</feature>
<dbReference type="Proteomes" id="UP000095477">
    <property type="component" value="Chromosome I"/>
</dbReference>
<dbReference type="InterPro" id="IPR016047">
    <property type="entry name" value="M23ase_b-sheet_dom"/>
</dbReference>
<dbReference type="InterPro" id="IPR050570">
    <property type="entry name" value="Cell_wall_metabolism_enzyme"/>
</dbReference>
<dbReference type="Gene3D" id="3.10.350.10">
    <property type="entry name" value="LysM domain"/>
    <property type="match status" value="1"/>
</dbReference>
<dbReference type="InterPro" id="IPR018392">
    <property type="entry name" value="LysM"/>
</dbReference>
<dbReference type="InterPro" id="IPR011055">
    <property type="entry name" value="Dup_hybrid_motif"/>
</dbReference>
<dbReference type="PANTHER" id="PTHR21666:SF263">
    <property type="entry name" value="MUREIN HYDROLASE ACTIVATOR NLPD"/>
    <property type="match status" value="1"/>
</dbReference>
<dbReference type="GO" id="GO:0032153">
    <property type="term" value="C:cell division site"/>
    <property type="evidence" value="ECO:0007669"/>
    <property type="project" value="TreeGrafter"/>
</dbReference>
<keyword evidence="7" id="KW-0378">Hydrolase</keyword>
<feature type="chain" id="PRO_5007513684" description="Murein hydrolase activator NlpD" evidence="5">
    <location>
        <begin position="23"/>
        <end position="318"/>
    </location>
</feature>
<comment type="subcellular location">
    <subcellularLocation>
        <location evidence="1">Cell inner membrane</location>
        <topology evidence="1">Lipid-anchor</topology>
    </subcellularLocation>
</comment>
<gene>
    <name evidence="7" type="primary">nlpD</name>
    <name evidence="7" type="ORF">TPER_HE00113</name>
</gene>
<dbReference type="AlphaFoldDB" id="A0A143WT97"/>
<dbReference type="RefSeq" id="WP_067567484.1">
    <property type="nucleotide sequence ID" value="NZ_LN999835.1"/>
</dbReference>
<dbReference type="Pfam" id="PF01476">
    <property type="entry name" value="LysM"/>
    <property type="match status" value="1"/>
</dbReference>
<dbReference type="OrthoDB" id="9795421at2"/>
<dbReference type="PROSITE" id="PS51257">
    <property type="entry name" value="PROKAR_LIPOPROTEIN"/>
    <property type="match status" value="1"/>
</dbReference>
<evidence type="ECO:0000256" key="5">
    <source>
        <dbReference type="SAM" id="SignalP"/>
    </source>
</evidence>
<comment type="similarity">
    <text evidence="3">Belongs to the E.coli NlpD/Haemophilus LppB family.</text>
</comment>
<evidence type="ECO:0000256" key="4">
    <source>
        <dbReference type="ARBA" id="ARBA00040670"/>
    </source>
</evidence>
<reference evidence="8" key="1">
    <citation type="submission" date="2016-01" db="EMBL/GenBank/DDBJ databases">
        <authorList>
            <person name="Husnik F."/>
        </authorList>
    </citation>
    <scope>NUCLEOTIDE SEQUENCE [LARGE SCALE GENOMIC DNA]</scope>
</reference>
<dbReference type="EMBL" id="LN999835">
    <property type="protein sequence ID" value="CUX97059.1"/>
    <property type="molecule type" value="Genomic_DNA"/>
</dbReference>
<dbReference type="CDD" id="cd12797">
    <property type="entry name" value="M23_peptidase"/>
    <property type="match status" value="1"/>
</dbReference>
<dbReference type="CDD" id="cd00118">
    <property type="entry name" value="LysM"/>
    <property type="match status" value="1"/>
</dbReference>
<protein>
    <recommendedName>
        <fullName evidence="4">Murein hydrolase activator NlpD</fullName>
    </recommendedName>
</protein>
<evidence type="ECO:0000256" key="1">
    <source>
        <dbReference type="ARBA" id="ARBA00004519"/>
    </source>
</evidence>
<organism evidence="7 8">
    <name type="scientific">Candidatus Hoaglandella endobia</name>
    <dbReference type="NCBI Taxonomy" id="1778263"/>
    <lineage>
        <taxon>Bacteria</taxon>
        <taxon>Pseudomonadati</taxon>
        <taxon>Pseudomonadota</taxon>
        <taxon>Gammaproteobacteria</taxon>
        <taxon>Enterobacterales</taxon>
        <taxon>Enterobacteriaceae</taxon>
        <taxon>Candidatus Hoaglandella</taxon>
    </lineage>
</organism>
<dbReference type="SMART" id="SM00257">
    <property type="entry name" value="LysM"/>
    <property type="match status" value="1"/>
</dbReference>
<dbReference type="STRING" id="1778263.TPER_HE00113"/>
<comment type="function">
    <text evidence="2">Activator of the cell wall hydrolase AmiC. Required for septal murein cleavage and daughter cell separation during cell division.</text>
</comment>
<accession>A0A143WT97</accession>
<dbReference type="PATRIC" id="fig|1778263.3.peg.120"/>